<sequence length="39" mass="3950">MALLPGFPGSPQGIAGGRYLDRNLPAHRHCCASAKAASG</sequence>
<dbReference type="Proteomes" id="UP000198290">
    <property type="component" value="Chromosome"/>
</dbReference>
<proteinExistence type="predicted"/>
<evidence type="ECO:0000313" key="2">
    <source>
        <dbReference type="Proteomes" id="UP000198290"/>
    </source>
</evidence>
<organism evidence="1 2">
    <name type="scientific">Aquitalea magnusonii</name>
    <dbReference type="NCBI Taxonomy" id="332411"/>
    <lineage>
        <taxon>Bacteria</taxon>
        <taxon>Pseudomonadati</taxon>
        <taxon>Pseudomonadota</taxon>
        <taxon>Betaproteobacteria</taxon>
        <taxon>Neisseriales</taxon>
        <taxon>Chromobacteriaceae</taxon>
        <taxon>Aquitalea</taxon>
    </lineage>
</organism>
<dbReference type="EMBL" id="AP018823">
    <property type="protein sequence ID" value="BBF85565.1"/>
    <property type="molecule type" value="Genomic_DNA"/>
</dbReference>
<evidence type="ECO:0000313" key="1">
    <source>
        <dbReference type="EMBL" id="BBF85565.1"/>
    </source>
</evidence>
<keyword evidence="2" id="KW-1185">Reference proteome</keyword>
<reference evidence="2" key="1">
    <citation type="journal article" date="2017" name="Biotechnol. Biofuels">
        <title>Evaluation of environmental bacterial communities as a factor affecting the growth of duckweed Lemna minor.</title>
        <authorList>
            <person name="Ishizawa H."/>
            <person name="Kuroda M."/>
            <person name="Morikawa M."/>
            <person name="Ike M."/>
        </authorList>
    </citation>
    <scope>NUCLEOTIDE SEQUENCE [LARGE SCALE GENOMIC DNA]</scope>
    <source>
        <strain evidence="2">H3</strain>
    </source>
</reference>
<dbReference type="KEGG" id="amah:DLM_1949"/>
<reference evidence="1 2" key="2">
    <citation type="journal article" date="2017" name="Genome Announc.">
        <title>Draft genome sequence of Aquitalea magnusonii strain H3, a plant growth-promoting bacterium of duckweed Lemna minor.</title>
        <authorList>
            <person name="Ishizawa H."/>
            <person name="Kuroda M."/>
            <person name="Ike M."/>
        </authorList>
    </citation>
    <scope>NUCLEOTIDE SEQUENCE [LARGE SCALE GENOMIC DNA]</scope>
    <source>
        <strain evidence="1 2">H3</strain>
    </source>
</reference>
<name>A0A3G9GDM2_9NEIS</name>
<accession>A0A3G9GDM2</accession>
<dbReference type="AlphaFoldDB" id="A0A3G9GDM2"/>
<protein>
    <submittedName>
        <fullName evidence="1">Uncharacterized protein</fullName>
    </submittedName>
</protein>
<gene>
    <name evidence="1" type="ORF">DLM_1949</name>
</gene>
<reference evidence="2" key="3">
    <citation type="journal article" date="2017" name="Plant Physiol. Biochem.">
        <title>Differential oxidative and antioxidative response of duckweed Lemna minor toward plant growth promoting/inhibiting bacteria.</title>
        <authorList>
            <person name="Ishizawa H."/>
            <person name="Kuroda M."/>
            <person name="Morikawa M."/>
            <person name="Ike M."/>
        </authorList>
    </citation>
    <scope>NUCLEOTIDE SEQUENCE [LARGE SCALE GENOMIC DNA]</scope>
    <source>
        <strain evidence="2">H3</strain>
    </source>
</reference>